<protein>
    <submittedName>
        <fullName evidence="2">Uncharacterized protein</fullName>
    </submittedName>
</protein>
<dbReference type="EMBL" id="CT573071">
    <property type="protein sequence ID" value="CAJ75138.1"/>
    <property type="molecule type" value="Genomic_DNA"/>
</dbReference>
<reference evidence="2" key="1">
    <citation type="journal article" date="2006" name="Nature">
        <title>Deciphering the evolution and metabolism of an anammox bacterium from a community genome.</title>
        <authorList>
            <person name="Strous M."/>
            <person name="Pelletier E."/>
            <person name="Mangenot S."/>
            <person name="Rattei T."/>
            <person name="Lehner A."/>
            <person name="Taylor M.W."/>
            <person name="Horn M."/>
            <person name="Daims H."/>
            <person name="Bartol-Mavel D."/>
            <person name="Wincker P."/>
            <person name="Barbe V."/>
            <person name="Fonknechten N."/>
            <person name="Vallenet D."/>
            <person name="Segurens B."/>
            <person name="Schenowitz-Truong C."/>
            <person name="Medigue C."/>
            <person name="Collingro A."/>
            <person name="Snel B."/>
            <person name="Dutilh B.E."/>
            <person name="OpDenCamp H.J.M."/>
            <person name="vanDerDrift C."/>
            <person name="Cirpus I."/>
            <person name="vanDePas-Schoonen K.T."/>
            <person name="Harhangi H.R."/>
            <person name="vanNiftrik L."/>
            <person name="Schmid M."/>
            <person name="Keltjens J."/>
            <person name="vanDeVossenberg J."/>
            <person name="Kartal B."/>
            <person name="Meier H."/>
            <person name="Frishman D."/>
            <person name="Huynen M.A."/>
            <person name="Mewes H."/>
            <person name="Weissenbach J."/>
            <person name="Jetten M.S.M."/>
            <person name="Wagner M."/>
            <person name="LePaslier D."/>
        </authorList>
    </citation>
    <scope>NUCLEOTIDE SEQUENCE</scope>
</reference>
<reference evidence="2" key="2">
    <citation type="submission" date="2006-01" db="EMBL/GenBank/DDBJ databases">
        <authorList>
            <person name="Genoscope"/>
        </authorList>
    </citation>
    <scope>NUCLEOTIDE SEQUENCE</scope>
</reference>
<dbReference type="AlphaFoldDB" id="Q1Q547"/>
<accession>Q1Q547</accession>
<name>Q1Q547_KUEST</name>
<keyword evidence="1" id="KW-1133">Transmembrane helix</keyword>
<gene>
    <name evidence="2" type="ORF">kuste4376</name>
</gene>
<proteinExistence type="predicted"/>
<evidence type="ECO:0000256" key="1">
    <source>
        <dbReference type="SAM" id="Phobius"/>
    </source>
</evidence>
<keyword evidence="1" id="KW-0812">Transmembrane</keyword>
<keyword evidence="1" id="KW-0472">Membrane</keyword>
<sequence length="55" mass="6179">MPIFPNLESTCVYLLSVLSISSILLIFHNLLNSAEVPCSFSSFIFTSKKVLSWQI</sequence>
<evidence type="ECO:0000313" key="2">
    <source>
        <dbReference type="EMBL" id="CAJ75138.1"/>
    </source>
</evidence>
<feature type="transmembrane region" description="Helical" evidence="1">
    <location>
        <begin position="12"/>
        <end position="31"/>
    </location>
</feature>
<organism evidence="2">
    <name type="scientific">Kuenenia stuttgartiensis</name>
    <dbReference type="NCBI Taxonomy" id="174633"/>
    <lineage>
        <taxon>Bacteria</taxon>
        <taxon>Pseudomonadati</taxon>
        <taxon>Planctomycetota</taxon>
        <taxon>Candidatus Brocadiia</taxon>
        <taxon>Candidatus Brocadiales</taxon>
        <taxon>Candidatus Brocadiaceae</taxon>
        <taxon>Candidatus Kuenenia</taxon>
    </lineage>
</organism>